<dbReference type="OrthoDB" id="354304at2759"/>
<name>A0A5J5T9M3_GOSBA</name>
<dbReference type="SUPFAM" id="SSF53254">
    <property type="entry name" value="Phosphoglycerate mutase-like"/>
    <property type="match status" value="1"/>
</dbReference>
<accession>A0A5J5T9M3</accession>
<evidence type="ECO:0000313" key="1">
    <source>
        <dbReference type="EMBL" id="KAB2051101.1"/>
    </source>
</evidence>
<dbReference type="EMBL" id="CM018213">
    <property type="protein sequence ID" value="KAB2051101.1"/>
    <property type="molecule type" value="Genomic_DNA"/>
</dbReference>
<dbReference type="CDD" id="cd07067">
    <property type="entry name" value="HP_PGM_like"/>
    <property type="match status" value="1"/>
</dbReference>
<proteinExistence type="predicted"/>
<dbReference type="Proteomes" id="UP000327439">
    <property type="component" value="Chromosome A12"/>
</dbReference>
<gene>
    <name evidence="1" type="ORF">ES319_A12G032900v1</name>
</gene>
<dbReference type="PANTHER" id="PTHR47821">
    <property type="entry name" value="PHOSPHOGLYCERATE MUTASE FAMILY PROTEIN"/>
    <property type="match status" value="1"/>
</dbReference>
<evidence type="ECO:0000313" key="2">
    <source>
        <dbReference type="Proteomes" id="UP000327439"/>
    </source>
</evidence>
<dbReference type="InterPro" id="IPR029033">
    <property type="entry name" value="His_PPase_superfam"/>
</dbReference>
<dbReference type="Pfam" id="PF00300">
    <property type="entry name" value="His_Phos_1"/>
    <property type="match status" value="1"/>
</dbReference>
<dbReference type="InterPro" id="IPR013078">
    <property type="entry name" value="His_Pase_superF_clade-1"/>
</dbReference>
<dbReference type="AlphaFoldDB" id="A0A5J5T9M3"/>
<dbReference type="PANTHER" id="PTHR47821:SF2">
    <property type="entry name" value="PHOSPHOGLYCERATE MUTASE FAMILY PROTEIN"/>
    <property type="match status" value="1"/>
</dbReference>
<sequence length="220" mass="24831">MATSSFLRNRYWILRHGKSIPNEKGLIVSSLENGIRLEYQLASEGVEQAELAGKLFLKELKENDIPLENVRMCYSPFARTRHTAEVVASTLNLPFEGPQCKVMEDLRERYFGPSFELLSHDKYTEIWAMDEKDPFTRPEGGESVDDVASRLASAMATMESEYQGHGDPLQILQTILNAASKQMEPSCNDLASRIQAVRIPSILSQHRNFALLTGELRAVR</sequence>
<reference evidence="2" key="1">
    <citation type="journal article" date="2020" name="Nat. Genet.">
        <title>Genomic diversifications of five Gossypium allopolyploid species and their impact on cotton improvement.</title>
        <authorList>
            <person name="Chen Z.J."/>
            <person name="Sreedasyam A."/>
            <person name="Ando A."/>
            <person name="Song Q."/>
            <person name="De Santiago L.M."/>
            <person name="Hulse-Kemp A.M."/>
            <person name="Ding M."/>
            <person name="Ye W."/>
            <person name="Kirkbride R.C."/>
            <person name="Jenkins J."/>
            <person name="Plott C."/>
            <person name="Lovell J."/>
            <person name="Lin Y.M."/>
            <person name="Vaughn R."/>
            <person name="Liu B."/>
            <person name="Simpson S."/>
            <person name="Scheffler B.E."/>
            <person name="Wen L."/>
            <person name="Saski C.A."/>
            <person name="Grover C.E."/>
            <person name="Hu G."/>
            <person name="Conover J.L."/>
            <person name="Carlson J.W."/>
            <person name="Shu S."/>
            <person name="Boston L.B."/>
            <person name="Williams M."/>
            <person name="Peterson D.G."/>
            <person name="McGee K."/>
            <person name="Jones D.C."/>
            <person name="Wendel J.F."/>
            <person name="Stelly D.M."/>
            <person name="Grimwood J."/>
            <person name="Schmutz J."/>
        </authorList>
    </citation>
    <scope>NUCLEOTIDE SEQUENCE [LARGE SCALE GENOMIC DNA]</scope>
    <source>
        <strain evidence="2">cv. 3-79</strain>
    </source>
</reference>
<protein>
    <submittedName>
        <fullName evidence="1">Uncharacterized protein</fullName>
    </submittedName>
</protein>
<organism evidence="1 2">
    <name type="scientific">Gossypium barbadense</name>
    <name type="common">Sea Island cotton</name>
    <name type="synonym">Hibiscus barbadensis</name>
    <dbReference type="NCBI Taxonomy" id="3634"/>
    <lineage>
        <taxon>Eukaryota</taxon>
        <taxon>Viridiplantae</taxon>
        <taxon>Streptophyta</taxon>
        <taxon>Embryophyta</taxon>
        <taxon>Tracheophyta</taxon>
        <taxon>Spermatophyta</taxon>
        <taxon>Magnoliopsida</taxon>
        <taxon>eudicotyledons</taxon>
        <taxon>Gunneridae</taxon>
        <taxon>Pentapetalae</taxon>
        <taxon>rosids</taxon>
        <taxon>malvids</taxon>
        <taxon>Malvales</taxon>
        <taxon>Malvaceae</taxon>
        <taxon>Malvoideae</taxon>
        <taxon>Gossypium</taxon>
    </lineage>
</organism>
<dbReference type="Gene3D" id="3.40.50.1240">
    <property type="entry name" value="Phosphoglycerate mutase-like"/>
    <property type="match status" value="1"/>
</dbReference>
<keyword evidence="2" id="KW-1185">Reference proteome</keyword>